<dbReference type="PRINTS" id="PR00080">
    <property type="entry name" value="SDRFAMILY"/>
</dbReference>
<dbReference type="InterPro" id="IPR036291">
    <property type="entry name" value="NAD(P)-bd_dom_sf"/>
</dbReference>
<dbReference type="SMART" id="SM00822">
    <property type="entry name" value="PKS_KR"/>
    <property type="match status" value="1"/>
</dbReference>
<dbReference type="AlphaFoldDB" id="E3J1X7"/>
<dbReference type="InterPro" id="IPR002347">
    <property type="entry name" value="SDR_fam"/>
</dbReference>
<dbReference type="PROSITE" id="PS00061">
    <property type="entry name" value="ADH_SHORT"/>
    <property type="match status" value="1"/>
</dbReference>
<dbReference type="OrthoDB" id="4380821at2"/>
<evidence type="ECO:0000313" key="6">
    <source>
        <dbReference type="EMBL" id="ADP84082.1"/>
    </source>
</evidence>
<dbReference type="PANTHER" id="PTHR43943">
    <property type="entry name" value="DEHYDROGENASE/REDUCTASE (SDR FAMILY) MEMBER 4"/>
    <property type="match status" value="1"/>
</dbReference>
<dbReference type="Proteomes" id="UP000002484">
    <property type="component" value="Chromosome"/>
</dbReference>
<dbReference type="STRING" id="298654.FraEuI1c_6098"/>
<evidence type="ECO:0000256" key="2">
    <source>
        <dbReference type="ARBA" id="ARBA00022797"/>
    </source>
</evidence>
<comment type="similarity">
    <text evidence="1">Belongs to the short-chain dehydrogenases/reductases (SDR) family.</text>
</comment>
<reference evidence="6 7" key="1">
    <citation type="submission" date="2010-10" db="EMBL/GenBank/DDBJ databases">
        <title>Complete sequence of Frankia sp. EuI1c.</title>
        <authorList>
            <consortium name="US DOE Joint Genome Institute"/>
            <person name="Lucas S."/>
            <person name="Copeland A."/>
            <person name="Lapidus A."/>
            <person name="Cheng J.-F."/>
            <person name="Bruce D."/>
            <person name="Goodwin L."/>
            <person name="Pitluck S."/>
            <person name="Chertkov O."/>
            <person name="Detter J.C."/>
            <person name="Han C."/>
            <person name="Tapia R."/>
            <person name="Land M."/>
            <person name="Hauser L."/>
            <person name="Jeffries C."/>
            <person name="Kyrpides N."/>
            <person name="Ivanova N."/>
            <person name="Mikhailova N."/>
            <person name="Beauchemin N."/>
            <person name="Sen A."/>
            <person name="Sur S.A."/>
            <person name="Gtari M."/>
            <person name="Wall L."/>
            <person name="Tisa L."/>
            <person name="Woyke T."/>
        </authorList>
    </citation>
    <scope>NUCLEOTIDE SEQUENCE [LARGE SCALE GENOMIC DNA]</scope>
    <source>
        <strain evidence="7">DSM 45817 / CECT 9037 / EuI1c</strain>
    </source>
</reference>
<sequence length="260" mass="26425">MTTLAGGGQERVLAGKVAIVTGSGQGVGQGIALALAGAGAHVVVCGRTEATIDATRTEIEARGARALAVRCDVMVPDDLDRLVARTVEAFGTVDILVNSAMVVPAGTLLEISEEAVAAGWESGPLAALRLMRLCHPYLRGGGTVINVSSSASVNPSTHSRGVYAATKAALNALSRGAANEWGPDGIRVNTIFPLASTPALRRFAAEEPDAMADVIAGIPLRRLGDQETDIGAAAVFLASPASSYITGAILPVDGGAAYVR</sequence>
<dbReference type="RefSeq" id="WP_013427200.1">
    <property type="nucleotide sequence ID" value="NC_014666.1"/>
</dbReference>
<feature type="domain" description="Ketoreductase" evidence="5">
    <location>
        <begin position="16"/>
        <end position="184"/>
    </location>
</feature>
<keyword evidence="3" id="KW-0560">Oxidoreductase</keyword>
<dbReference type="HOGENOM" id="CLU_010194_1_0_11"/>
<dbReference type="PRINTS" id="PR00081">
    <property type="entry name" value="GDHRDH"/>
</dbReference>
<organism evidence="6 7">
    <name type="scientific">Pseudofrankia inefficax (strain DSM 45817 / CECT 9037 / DDB 130130 / EuI1c)</name>
    <name type="common">Frankia inefficax</name>
    <dbReference type="NCBI Taxonomy" id="298654"/>
    <lineage>
        <taxon>Bacteria</taxon>
        <taxon>Bacillati</taxon>
        <taxon>Actinomycetota</taxon>
        <taxon>Actinomycetes</taxon>
        <taxon>Frankiales</taxon>
        <taxon>Frankiaceae</taxon>
        <taxon>Pseudofrankia</taxon>
    </lineage>
</organism>
<dbReference type="Gene3D" id="3.40.50.720">
    <property type="entry name" value="NAD(P)-binding Rossmann-like Domain"/>
    <property type="match status" value="1"/>
</dbReference>
<dbReference type="PANTHER" id="PTHR43943:SF17">
    <property type="entry name" value="3-PHENYLPROPIONATE-DIHYDRODIOL_CINNAMIC ACID-DIHYDRODIOL DEHYDROGENASE"/>
    <property type="match status" value="1"/>
</dbReference>
<dbReference type="InParanoid" id="E3J1X7"/>
<keyword evidence="4" id="KW-0520">NAD</keyword>
<evidence type="ECO:0000313" key="7">
    <source>
        <dbReference type="Proteomes" id="UP000002484"/>
    </source>
</evidence>
<dbReference type="FunFam" id="3.40.50.720:FF:000084">
    <property type="entry name" value="Short-chain dehydrogenase reductase"/>
    <property type="match status" value="1"/>
</dbReference>
<dbReference type="KEGG" id="fri:FraEuI1c_6098"/>
<keyword evidence="2" id="KW-0058">Aromatic hydrocarbons catabolism</keyword>
<protein>
    <submittedName>
        <fullName evidence="6">Short-chain dehydrogenase/reductase SDR</fullName>
    </submittedName>
</protein>
<dbReference type="Pfam" id="PF13561">
    <property type="entry name" value="adh_short_C2"/>
    <property type="match status" value="1"/>
</dbReference>
<evidence type="ECO:0000256" key="4">
    <source>
        <dbReference type="ARBA" id="ARBA00023027"/>
    </source>
</evidence>
<keyword evidence="7" id="KW-1185">Reference proteome</keyword>
<proteinExistence type="inferred from homology"/>
<evidence type="ECO:0000256" key="3">
    <source>
        <dbReference type="ARBA" id="ARBA00023002"/>
    </source>
</evidence>
<evidence type="ECO:0000259" key="5">
    <source>
        <dbReference type="SMART" id="SM00822"/>
    </source>
</evidence>
<dbReference type="SUPFAM" id="SSF51735">
    <property type="entry name" value="NAD(P)-binding Rossmann-fold domains"/>
    <property type="match status" value="1"/>
</dbReference>
<gene>
    <name evidence="6" type="ordered locus">FraEuI1c_6098</name>
</gene>
<dbReference type="InterPro" id="IPR057326">
    <property type="entry name" value="KR_dom"/>
</dbReference>
<accession>E3J1X7</accession>
<evidence type="ECO:0000256" key="1">
    <source>
        <dbReference type="ARBA" id="ARBA00006484"/>
    </source>
</evidence>
<dbReference type="InterPro" id="IPR020904">
    <property type="entry name" value="Sc_DH/Rdtase_CS"/>
</dbReference>
<dbReference type="GO" id="GO:0016491">
    <property type="term" value="F:oxidoreductase activity"/>
    <property type="evidence" value="ECO:0007669"/>
    <property type="project" value="UniProtKB-KW"/>
</dbReference>
<name>E3J1X7_PSEI1</name>
<dbReference type="EMBL" id="CP002299">
    <property type="protein sequence ID" value="ADP84082.1"/>
    <property type="molecule type" value="Genomic_DNA"/>
</dbReference>
<dbReference type="eggNOG" id="COG1028">
    <property type="taxonomic scope" value="Bacteria"/>
</dbReference>